<dbReference type="AlphaFoldDB" id="A0A845QLX7"/>
<dbReference type="GO" id="GO:0006352">
    <property type="term" value="P:DNA-templated transcription initiation"/>
    <property type="evidence" value="ECO:0007669"/>
    <property type="project" value="InterPro"/>
</dbReference>
<dbReference type="RefSeq" id="WP_160202719.1">
    <property type="nucleotide sequence ID" value="NZ_QXWK01000024.1"/>
</dbReference>
<name>A0A845QLX7_9FIRM</name>
<dbReference type="InterPro" id="IPR013325">
    <property type="entry name" value="RNA_pol_sigma_r2"/>
</dbReference>
<proteinExistence type="predicted"/>
<dbReference type="SUPFAM" id="SSF88659">
    <property type="entry name" value="Sigma3 and sigma4 domains of RNA polymerase sigma factors"/>
    <property type="match status" value="1"/>
</dbReference>
<protein>
    <submittedName>
        <fullName evidence="1">Sigma-70 family RNA polymerase sigma factor</fullName>
    </submittedName>
</protein>
<dbReference type="InterPro" id="IPR036388">
    <property type="entry name" value="WH-like_DNA-bd_sf"/>
</dbReference>
<dbReference type="GO" id="GO:0003700">
    <property type="term" value="F:DNA-binding transcription factor activity"/>
    <property type="evidence" value="ECO:0007669"/>
    <property type="project" value="InterPro"/>
</dbReference>
<sequence>MTNEELALKVKSGDTAYLLPLWEGVQRLVEIKARSYNQPDYYDDMIQEAYLQLQPAAERYKPSAGKSFIGYYIKYYVPNAFKIALYGGRSESRVNSPDNHLISLYRPVGDDTEACLIDELIDLEGETAHRHIEDADFWQDVGRLLRKGIKQIPSDQQREAVNFHYLHDTTFTNAAHLHGIHVNQWRSQYQNGLRKLRKFLLGLPKEEQEKSGLNDYLESHRNYAGGMGAWKNSGFTSNTEAIALKRIQLEEEIRQFEDIVTMLKM</sequence>
<accession>A0A845QLX7</accession>
<reference evidence="1 2" key="1">
    <citation type="submission" date="2018-08" db="EMBL/GenBank/DDBJ databases">
        <title>Murine metabolic-syndrome-specific gut microbial biobank.</title>
        <authorList>
            <person name="Liu C."/>
        </authorList>
    </citation>
    <scope>NUCLEOTIDE SEQUENCE [LARGE SCALE GENOMIC DNA]</scope>
    <source>
        <strain evidence="1 2">28</strain>
    </source>
</reference>
<dbReference type="EMBL" id="QXWK01000024">
    <property type="protein sequence ID" value="NBH62434.1"/>
    <property type="molecule type" value="Genomic_DNA"/>
</dbReference>
<evidence type="ECO:0000313" key="1">
    <source>
        <dbReference type="EMBL" id="NBH62434.1"/>
    </source>
</evidence>
<organism evidence="1 2">
    <name type="scientific">Anaerotruncus colihominis</name>
    <dbReference type="NCBI Taxonomy" id="169435"/>
    <lineage>
        <taxon>Bacteria</taxon>
        <taxon>Bacillati</taxon>
        <taxon>Bacillota</taxon>
        <taxon>Clostridia</taxon>
        <taxon>Eubacteriales</taxon>
        <taxon>Oscillospiraceae</taxon>
        <taxon>Anaerotruncus</taxon>
    </lineage>
</organism>
<dbReference type="Gene3D" id="1.10.10.10">
    <property type="entry name" value="Winged helix-like DNA-binding domain superfamily/Winged helix DNA-binding domain"/>
    <property type="match status" value="1"/>
</dbReference>
<dbReference type="SUPFAM" id="SSF88946">
    <property type="entry name" value="Sigma2 domain of RNA polymerase sigma factors"/>
    <property type="match status" value="1"/>
</dbReference>
<dbReference type="InterPro" id="IPR013324">
    <property type="entry name" value="RNA_pol_sigma_r3/r4-like"/>
</dbReference>
<dbReference type="Gene3D" id="1.10.1740.10">
    <property type="match status" value="1"/>
</dbReference>
<comment type="caution">
    <text evidence="1">The sequence shown here is derived from an EMBL/GenBank/DDBJ whole genome shotgun (WGS) entry which is preliminary data.</text>
</comment>
<dbReference type="Proteomes" id="UP000446866">
    <property type="component" value="Unassembled WGS sequence"/>
</dbReference>
<keyword evidence="2" id="KW-1185">Reference proteome</keyword>
<evidence type="ECO:0000313" key="2">
    <source>
        <dbReference type="Proteomes" id="UP000446866"/>
    </source>
</evidence>
<gene>
    <name evidence="1" type="ORF">D0435_12315</name>
</gene>